<organism evidence="1 2">
    <name type="scientific">Suillus plorans</name>
    <dbReference type="NCBI Taxonomy" id="116603"/>
    <lineage>
        <taxon>Eukaryota</taxon>
        <taxon>Fungi</taxon>
        <taxon>Dikarya</taxon>
        <taxon>Basidiomycota</taxon>
        <taxon>Agaricomycotina</taxon>
        <taxon>Agaricomycetes</taxon>
        <taxon>Agaricomycetidae</taxon>
        <taxon>Boletales</taxon>
        <taxon>Suillineae</taxon>
        <taxon>Suillaceae</taxon>
        <taxon>Suillus</taxon>
    </lineage>
</organism>
<protein>
    <submittedName>
        <fullName evidence="1">Uncharacterized protein</fullName>
    </submittedName>
</protein>
<reference evidence="1" key="1">
    <citation type="journal article" date="2020" name="New Phytol.">
        <title>Comparative genomics reveals dynamic genome evolution in host specialist ectomycorrhizal fungi.</title>
        <authorList>
            <person name="Lofgren L.A."/>
            <person name="Nguyen N.H."/>
            <person name="Vilgalys R."/>
            <person name="Ruytinx J."/>
            <person name="Liao H.L."/>
            <person name="Branco S."/>
            <person name="Kuo A."/>
            <person name="LaButti K."/>
            <person name="Lipzen A."/>
            <person name="Andreopoulos W."/>
            <person name="Pangilinan J."/>
            <person name="Riley R."/>
            <person name="Hundley H."/>
            <person name="Na H."/>
            <person name="Barry K."/>
            <person name="Grigoriev I.V."/>
            <person name="Stajich J.E."/>
            <person name="Kennedy P.G."/>
        </authorList>
    </citation>
    <scope>NUCLEOTIDE SEQUENCE</scope>
    <source>
        <strain evidence="1">S12</strain>
    </source>
</reference>
<dbReference type="OrthoDB" id="9991317at2759"/>
<comment type="caution">
    <text evidence="1">The sequence shown here is derived from an EMBL/GenBank/DDBJ whole genome shotgun (WGS) entry which is preliminary data.</text>
</comment>
<accession>A0A9P7IZ99</accession>
<sequence length="69" mass="7709">MAFAHIWFVISDIDKPFTVPEIMDNIHTNIEFLSACHTGAAGYEEMPDEAIHLEAGLEFLEFKSVIGTP</sequence>
<name>A0A9P7IZ99_9AGAM</name>
<proteinExistence type="predicted"/>
<evidence type="ECO:0000313" key="2">
    <source>
        <dbReference type="Proteomes" id="UP000719766"/>
    </source>
</evidence>
<dbReference type="AlphaFoldDB" id="A0A9P7IZ99"/>
<dbReference type="EMBL" id="JABBWE010000015">
    <property type="protein sequence ID" value="KAG1797701.1"/>
    <property type="molecule type" value="Genomic_DNA"/>
</dbReference>
<dbReference type="GeneID" id="64596196"/>
<dbReference type="RefSeq" id="XP_041162654.1">
    <property type="nucleotide sequence ID" value="XM_041302432.1"/>
</dbReference>
<dbReference type="Proteomes" id="UP000719766">
    <property type="component" value="Unassembled WGS sequence"/>
</dbReference>
<evidence type="ECO:0000313" key="1">
    <source>
        <dbReference type="EMBL" id="KAG1797701.1"/>
    </source>
</evidence>
<keyword evidence="2" id="KW-1185">Reference proteome</keyword>
<gene>
    <name evidence="1" type="ORF">HD556DRAFT_1354663</name>
</gene>